<name>A0A6A0GT03_HYAAZ</name>
<dbReference type="SUPFAM" id="SSF52540">
    <property type="entry name" value="P-loop containing nucleoside triphosphate hydrolases"/>
    <property type="match status" value="1"/>
</dbReference>
<dbReference type="Pfam" id="PF01926">
    <property type="entry name" value="MMR_HSR1"/>
    <property type="match status" value="1"/>
</dbReference>
<comment type="caution">
    <text evidence="6">The sequence shown here is derived from an EMBL/GenBank/DDBJ whole genome shotgun (WGS) entry which is preliminary data.</text>
</comment>
<feature type="compositionally biased region" description="Polar residues" evidence="4">
    <location>
        <begin position="162"/>
        <end position="171"/>
    </location>
</feature>
<evidence type="ECO:0000256" key="4">
    <source>
        <dbReference type="SAM" id="MobiDB-lite"/>
    </source>
</evidence>
<dbReference type="SUPFAM" id="SSF54814">
    <property type="entry name" value="Prokaryotic type KH domain (KH-domain type II)"/>
    <property type="match status" value="1"/>
</dbReference>
<dbReference type="AlphaFoldDB" id="A0A6A0GT03"/>
<dbReference type="EMBL" id="JQDR03015055">
    <property type="protein sequence ID" value="KAA0187248.1"/>
    <property type="molecule type" value="Genomic_DNA"/>
</dbReference>
<evidence type="ECO:0000256" key="2">
    <source>
        <dbReference type="ARBA" id="ARBA00019149"/>
    </source>
</evidence>
<dbReference type="InterPro" id="IPR005225">
    <property type="entry name" value="Small_GTP-bd"/>
</dbReference>
<reference evidence="6" key="3">
    <citation type="submission" date="2019-06" db="EMBL/GenBank/DDBJ databases">
        <authorList>
            <person name="Poynton C."/>
            <person name="Hasenbein S."/>
            <person name="Benoit J.B."/>
            <person name="Sepulveda M.S."/>
            <person name="Poelchau M.F."/>
            <person name="Murali S.C."/>
            <person name="Chen S."/>
            <person name="Glastad K.M."/>
            <person name="Werren J.H."/>
            <person name="Vineis J.H."/>
            <person name="Bowen J.L."/>
            <person name="Friedrich M."/>
            <person name="Jones J."/>
            <person name="Robertson H.M."/>
            <person name="Feyereisen R."/>
            <person name="Mechler-Hickson A."/>
            <person name="Mathers N."/>
            <person name="Lee C.E."/>
            <person name="Colbourne J.K."/>
            <person name="Biales A."/>
            <person name="Johnston J.S."/>
            <person name="Wellborn G.A."/>
            <person name="Rosendale A.J."/>
            <person name="Cridge A.G."/>
            <person name="Munoz-Torres M.C."/>
            <person name="Bain P.A."/>
            <person name="Manny A.R."/>
            <person name="Major K.M."/>
            <person name="Lambert F.N."/>
            <person name="Vulpe C.D."/>
            <person name="Tuck P."/>
            <person name="Blalock B.J."/>
            <person name="Lin Y.-Y."/>
            <person name="Smith M.E."/>
            <person name="Ochoa-Acuna H."/>
            <person name="Chen M.-J.M."/>
            <person name="Childers C.P."/>
            <person name="Qu J."/>
            <person name="Dugan S."/>
            <person name="Lee S.L."/>
            <person name="Chao H."/>
            <person name="Dinh H."/>
            <person name="Han Y."/>
            <person name="Doddapaneni H."/>
            <person name="Worley K.C."/>
            <person name="Muzny D.M."/>
            <person name="Gibbs R.A."/>
            <person name="Richards S."/>
        </authorList>
    </citation>
    <scope>NUCLEOTIDE SEQUENCE</scope>
    <source>
        <strain evidence="6">HAZT.00-mixed</strain>
        <tissue evidence="6">Whole organism</tissue>
    </source>
</reference>
<feature type="region of interest" description="Disordered" evidence="4">
    <location>
        <begin position="162"/>
        <end position="183"/>
    </location>
</feature>
<gene>
    <name evidence="6" type="ORF">HAZT_HAZT006655</name>
</gene>
<dbReference type="FunFam" id="3.40.50.300:FF:002220">
    <property type="entry name" value="GTPase Era, mitochondrial"/>
    <property type="match status" value="1"/>
</dbReference>
<dbReference type="NCBIfam" id="TIGR00231">
    <property type="entry name" value="small_GTP"/>
    <property type="match status" value="1"/>
</dbReference>
<protein>
    <recommendedName>
        <fullName evidence="2">GTPase Era, mitochondrial</fullName>
    </recommendedName>
    <alternativeName>
        <fullName evidence="3">ERA-like protein 1</fullName>
    </alternativeName>
</protein>
<dbReference type="InterPro" id="IPR006073">
    <property type="entry name" value="GTP-bd"/>
</dbReference>
<dbReference type="OrthoDB" id="8954335at2759"/>
<dbReference type="GO" id="GO:0043024">
    <property type="term" value="F:ribosomal small subunit binding"/>
    <property type="evidence" value="ECO:0007669"/>
    <property type="project" value="TreeGrafter"/>
</dbReference>
<dbReference type="PANTHER" id="PTHR42698:SF1">
    <property type="entry name" value="GTPASE ERA, MITOCHONDRIAL"/>
    <property type="match status" value="1"/>
</dbReference>
<dbReference type="GO" id="GO:0005759">
    <property type="term" value="C:mitochondrial matrix"/>
    <property type="evidence" value="ECO:0007669"/>
    <property type="project" value="TreeGrafter"/>
</dbReference>
<evidence type="ECO:0000256" key="3">
    <source>
        <dbReference type="ARBA" id="ARBA00030975"/>
    </source>
</evidence>
<dbReference type="GO" id="GO:0005525">
    <property type="term" value="F:GTP binding"/>
    <property type="evidence" value="ECO:0007669"/>
    <property type="project" value="InterPro"/>
</dbReference>
<evidence type="ECO:0000256" key="1">
    <source>
        <dbReference type="ARBA" id="ARBA00007921"/>
    </source>
</evidence>
<comment type="similarity">
    <text evidence="1">Belongs to the TRAFAC class TrmE-Era-EngA-EngB-Septin-like GTPase superfamily. Era GTPase family.</text>
</comment>
<sequence>MMSLLQEDVRSPQDARVLKVAVLGLPNSGKSSIINSLTNNAVCSVSRKVHTTRSLARAAITVGRTQLVFFDTPGTVTPDAARRHKLPSSLVRDAEEAVAQADALLLVVDGACRYTKLGLHPRLLRLLALHPTMPALLCITKVDRVKQRTSLLDVARQLTADTVSGRTSHAPQQPKPHDPYNVPNKTRQELVVFTSVKTGKGVDVLRELLTRRARPATWEYPPAMVTDQDPHQLALATVRAQFLDRLKFQLPYELRFSIDSWELSESALLIISCHCRRVTRLNPRHAALLTISCHCRRATHN</sequence>
<dbReference type="PRINTS" id="PR00326">
    <property type="entry name" value="GTP1OBG"/>
</dbReference>
<dbReference type="GO" id="GO:0019843">
    <property type="term" value="F:rRNA binding"/>
    <property type="evidence" value="ECO:0007669"/>
    <property type="project" value="TreeGrafter"/>
</dbReference>
<reference evidence="6" key="2">
    <citation type="journal article" date="2018" name="Environ. Sci. Technol.">
        <title>The Toxicogenome of Hyalella azteca: A Model for Sediment Ecotoxicology and Evolutionary Toxicology.</title>
        <authorList>
            <person name="Poynton H.C."/>
            <person name="Hasenbein S."/>
            <person name="Benoit J.B."/>
            <person name="Sepulveda M.S."/>
            <person name="Poelchau M.F."/>
            <person name="Hughes D.S.T."/>
            <person name="Murali S.C."/>
            <person name="Chen S."/>
            <person name="Glastad K.M."/>
            <person name="Goodisman M.A.D."/>
            <person name="Werren J.H."/>
            <person name="Vineis J.H."/>
            <person name="Bowen J.L."/>
            <person name="Friedrich M."/>
            <person name="Jones J."/>
            <person name="Robertson H.M."/>
            <person name="Feyereisen R."/>
            <person name="Mechler-Hickson A."/>
            <person name="Mathers N."/>
            <person name="Lee C.E."/>
            <person name="Colbourne J.K."/>
            <person name="Biales A."/>
            <person name="Johnston J.S."/>
            <person name="Wellborn G.A."/>
            <person name="Rosendale A.J."/>
            <person name="Cridge A.G."/>
            <person name="Munoz-Torres M.C."/>
            <person name="Bain P.A."/>
            <person name="Manny A.R."/>
            <person name="Major K.M."/>
            <person name="Lambert F.N."/>
            <person name="Vulpe C.D."/>
            <person name="Tuck P."/>
            <person name="Blalock B.J."/>
            <person name="Lin Y.Y."/>
            <person name="Smith M.E."/>
            <person name="Ochoa-Acuna H."/>
            <person name="Chen M.M."/>
            <person name="Childers C.P."/>
            <person name="Qu J."/>
            <person name="Dugan S."/>
            <person name="Lee S.L."/>
            <person name="Chao H."/>
            <person name="Dinh H."/>
            <person name="Han Y."/>
            <person name="Doddapaneni H."/>
            <person name="Worley K.C."/>
            <person name="Muzny D.M."/>
            <person name="Gibbs R.A."/>
            <person name="Richards S."/>
        </authorList>
    </citation>
    <scope>NUCLEOTIDE SEQUENCE</scope>
    <source>
        <strain evidence="6">HAZT.00-mixed</strain>
        <tissue evidence="6">Whole organism</tissue>
    </source>
</reference>
<evidence type="ECO:0000313" key="6">
    <source>
        <dbReference type="EMBL" id="KAA0187248.1"/>
    </source>
</evidence>
<dbReference type="InterPro" id="IPR009019">
    <property type="entry name" value="KH_sf_prok-type"/>
</dbReference>
<dbReference type="Proteomes" id="UP000711488">
    <property type="component" value="Unassembled WGS sequence"/>
</dbReference>
<organism evidence="6">
    <name type="scientific">Hyalella azteca</name>
    <name type="common">Amphipod</name>
    <dbReference type="NCBI Taxonomy" id="294128"/>
    <lineage>
        <taxon>Eukaryota</taxon>
        <taxon>Metazoa</taxon>
        <taxon>Ecdysozoa</taxon>
        <taxon>Arthropoda</taxon>
        <taxon>Crustacea</taxon>
        <taxon>Multicrustacea</taxon>
        <taxon>Malacostraca</taxon>
        <taxon>Eumalacostraca</taxon>
        <taxon>Peracarida</taxon>
        <taxon>Amphipoda</taxon>
        <taxon>Senticaudata</taxon>
        <taxon>Talitrida</taxon>
        <taxon>Talitroidea</taxon>
        <taxon>Hyalellidae</taxon>
        <taxon>Hyalella</taxon>
    </lineage>
</organism>
<dbReference type="GO" id="GO:0000028">
    <property type="term" value="P:ribosomal small subunit assembly"/>
    <property type="evidence" value="ECO:0007669"/>
    <property type="project" value="TreeGrafter"/>
</dbReference>
<evidence type="ECO:0000259" key="5">
    <source>
        <dbReference type="Pfam" id="PF01926"/>
    </source>
</evidence>
<dbReference type="Gene3D" id="3.40.50.300">
    <property type="entry name" value="P-loop containing nucleotide triphosphate hydrolases"/>
    <property type="match status" value="1"/>
</dbReference>
<dbReference type="InterPro" id="IPR027417">
    <property type="entry name" value="P-loop_NTPase"/>
</dbReference>
<dbReference type="PANTHER" id="PTHR42698">
    <property type="entry name" value="GTPASE ERA"/>
    <property type="match status" value="1"/>
</dbReference>
<dbReference type="InterPro" id="IPR005662">
    <property type="entry name" value="GTPase_Era-like"/>
</dbReference>
<reference evidence="6" key="1">
    <citation type="submission" date="2014-08" db="EMBL/GenBank/DDBJ databases">
        <authorList>
            <person name="Murali S."/>
            <person name="Richards S."/>
            <person name="Bandaranaike D."/>
            <person name="Bellair M."/>
            <person name="Blankenburg K."/>
            <person name="Chao H."/>
            <person name="Dinh H."/>
            <person name="Doddapaneni H."/>
            <person name="Dugan-Rocha S."/>
            <person name="Elkadiri S."/>
            <person name="Gnanaolivu R."/>
            <person name="Hughes D."/>
            <person name="Lee S."/>
            <person name="Li M."/>
            <person name="Ming W."/>
            <person name="Munidasa M."/>
            <person name="Muniz J."/>
            <person name="Nguyen L."/>
            <person name="Osuji N."/>
            <person name="Pu L.-L."/>
            <person name="Puazo M."/>
            <person name="Skinner E."/>
            <person name="Qu C."/>
            <person name="Quiroz J."/>
            <person name="Raj R."/>
            <person name="Weissenberger G."/>
            <person name="Xin Y."/>
            <person name="Zou X."/>
            <person name="Han Y."/>
            <person name="Worley K."/>
            <person name="Muzny D."/>
            <person name="Gibbs R."/>
        </authorList>
    </citation>
    <scope>NUCLEOTIDE SEQUENCE</scope>
    <source>
        <strain evidence="6">HAZT.00-mixed</strain>
        <tissue evidence="6">Whole organism</tissue>
    </source>
</reference>
<accession>A0A6A0GT03</accession>
<feature type="domain" description="G" evidence="5">
    <location>
        <begin position="19"/>
        <end position="116"/>
    </location>
</feature>
<proteinExistence type="inferred from homology"/>